<feature type="region of interest" description="Disordered" evidence="1">
    <location>
        <begin position="21"/>
        <end position="44"/>
    </location>
</feature>
<comment type="caution">
    <text evidence="2">The sequence shown here is derived from an EMBL/GenBank/DDBJ whole genome shotgun (WGS) entry which is preliminary data.</text>
</comment>
<gene>
    <name evidence="2" type="ORF">FHS90_000790</name>
</gene>
<evidence type="ECO:0000256" key="1">
    <source>
        <dbReference type="SAM" id="MobiDB-lite"/>
    </source>
</evidence>
<reference evidence="2 3" key="1">
    <citation type="submission" date="2020-08" db="EMBL/GenBank/DDBJ databases">
        <title>Genomic Encyclopedia of Type Strains, Phase IV (KMG-IV): sequencing the most valuable type-strain genomes for metagenomic binning, comparative biology and taxonomic classification.</title>
        <authorList>
            <person name="Goeker M."/>
        </authorList>
    </citation>
    <scope>NUCLEOTIDE SEQUENCE [LARGE SCALE GENOMIC DNA]</scope>
    <source>
        <strain evidence="2 3">DSM 29854</strain>
    </source>
</reference>
<dbReference type="EMBL" id="JACJIQ010000002">
    <property type="protein sequence ID" value="MBA9076088.1"/>
    <property type="molecule type" value="Genomic_DNA"/>
</dbReference>
<dbReference type="AlphaFoldDB" id="A0A839GNS2"/>
<evidence type="ECO:0000313" key="3">
    <source>
        <dbReference type="Proteomes" id="UP000563094"/>
    </source>
</evidence>
<proteinExistence type="predicted"/>
<accession>A0A839GNS2</accession>
<dbReference type="RefSeq" id="WP_182511849.1">
    <property type="nucleotide sequence ID" value="NZ_JACJIQ010000002.1"/>
</dbReference>
<name>A0A839GNS2_9BACT</name>
<protein>
    <submittedName>
        <fullName evidence="2">Uncharacterized protein</fullName>
    </submittedName>
</protein>
<sequence length="64" mass="7402">MKITIEVSVENFKDEDVEQEFTRVRTEAPHTPASDYPRTRSDKTYKSRQEAVAALTDFLAKQLL</sequence>
<keyword evidence="3" id="KW-1185">Reference proteome</keyword>
<dbReference type="Proteomes" id="UP000563094">
    <property type="component" value="Unassembled WGS sequence"/>
</dbReference>
<evidence type="ECO:0000313" key="2">
    <source>
        <dbReference type="EMBL" id="MBA9076088.1"/>
    </source>
</evidence>
<organism evidence="2 3">
    <name type="scientific">Rufibacter quisquiliarum</name>
    <dbReference type="NCBI Taxonomy" id="1549639"/>
    <lineage>
        <taxon>Bacteria</taxon>
        <taxon>Pseudomonadati</taxon>
        <taxon>Bacteroidota</taxon>
        <taxon>Cytophagia</taxon>
        <taxon>Cytophagales</taxon>
        <taxon>Hymenobacteraceae</taxon>
        <taxon>Rufibacter</taxon>
    </lineage>
</organism>